<dbReference type="Gene3D" id="2.60.40.420">
    <property type="entry name" value="Cupredoxins - blue copper proteins"/>
    <property type="match status" value="1"/>
</dbReference>
<keyword evidence="7" id="KW-1185">Reference proteome</keyword>
<name>A0A5C7ADB3_9FLAO</name>
<accession>A0A5C7ADB3</accession>
<feature type="domain" description="Blue (type 1) copper" evidence="5">
    <location>
        <begin position="55"/>
        <end position="172"/>
    </location>
</feature>
<comment type="caution">
    <text evidence="6">The sequence shown here is derived from an EMBL/GenBank/DDBJ whole genome shotgun (WGS) entry which is preliminary data.</text>
</comment>
<dbReference type="InterPro" id="IPR050845">
    <property type="entry name" value="Cu-binding_ET"/>
</dbReference>
<dbReference type="InterPro" id="IPR000923">
    <property type="entry name" value="BlueCu_1"/>
</dbReference>
<dbReference type="PROSITE" id="PS00196">
    <property type="entry name" value="COPPER_BLUE"/>
    <property type="match status" value="1"/>
</dbReference>
<keyword evidence="3" id="KW-0249">Electron transport</keyword>
<keyword evidence="4" id="KW-0186">Copper</keyword>
<dbReference type="Proteomes" id="UP000321790">
    <property type="component" value="Unassembled WGS sequence"/>
</dbReference>
<evidence type="ECO:0000256" key="3">
    <source>
        <dbReference type="ARBA" id="ARBA00022982"/>
    </source>
</evidence>
<dbReference type="OrthoDB" id="9814063at2"/>
<dbReference type="GO" id="GO:0005507">
    <property type="term" value="F:copper ion binding"/>
    <property type="evidence" value="ECO:0007669"/>
    <property type="project" value="InterPro"/>
</dbReference>
<dbReference type="SUPFAM" id="SSF49503">
    <property type="entry name" value="Cupredoxins"/>
    <property type="match status" value="1"/>
</dbReference>
<dbReference type="PANTHER" id="PTHR38439:SF2">
    <property type="entry name" value="OUTER MEMBRANE PROTEIN H.8"/>
    <property type="match status" value="1"/>
</dbReference>
<dbReference type="AlphaFoldDB" id="A0A5C7ADB3"/>
<dbReference type="PROSITE" id="PS51257">
    <property type="entry name" value="PROKAR_LIPOPROTEIN"/>
    <property type="match status" value="1"/>
</dbReference>
<sequence>MKTFKYVLTSVFAASVLFSCGGEKKEKKESFSYENKSTTTEEVKEEDNVANIVLVGDDMMKFDKNEIKAKAGQKVKLTLRHKGKMDLNVMGHNVVILKQGVDIATFAGKAATARDTKYIPESGKDDIIAHTDLIGGGQTTSIEFDAPAAGTYDFICSFPGHYAIMKGKFIVE</sequence>
<evidence type="ECO:0000313" key="6">
    <source>
        <dbReference type="EMBL" id="TXE06227.1"/>
    </source>
</evidence>
<evidence type="ECO:0000256" key="1">
    <source>
        <dbReference type="ARBA" id="ARBA00022448"/>
    </source>
</evidence>
<evidence type="ECO:0000313" key="7">
    <source>
        <dbReference type="Proteomes" id="UP000321790"/>
    </source>
</evidence>
<keyword evidence="2" id="KW-0479">Metal-binding</keyword>
<evidence type="ECO:0000259" key="5">
    <source>
        <dbReference type="Pfam" id="PF00127"/>
    </source>
</evidence>
<proteinExistence type="predicted"/>
<evidence type="ECO:0000256" key="2">
    <source>
        <dbReference type="ARBA" id="ARBA00022723"/>
    </source>
</evidence>
<dbReference type="GO" id="GO:0009055">
    <property type="term" value="F:electron transfer activity"/>
    <property type="evidence" value="ECO:0007669"/>
    <property type="project" value="InterPro"/>
</dbReference>
<dbReference type="PANTHER" id="PTHR38439">
    <property type="entry name" value="AURACYANIN-B"/>
    <property type="match status" value="1"/>
</dbReference>
<dbReference type="CDD" id="cd13922">
    <property type="entry name" value="Azurin"/>
    <property type="match status" value="1"/>
</dbReference>
<dbReference type="InterPro" id="IPR028871">
    <property type="entry name" value="BlueCu_1_BS"/>
</dbReference>
<keyword evidence="1" id="KW-0813">Transport</keyword>
<dbReference type="InterPro" id="IPR014068">
    <property type="entry name" value="Azurin"/>
</dbReference>
<gene>
    <name evidence="6" type="ORF">FUA26_14735</name>
</gene>
<evidence type="ECO:0000256" key="4">
    <source>
        <dbReference type="ARBA" id="ARBA00023008"/>
    </source>
</evidence>
<protein>
    <submittedName>
        <fullName evidence="6">Azurin</fullName>
    </submittedName>
</protein>
<dbReference type="RefSeq" id="WP_147137829.1">
    <property type="nucleotide sequence ID" value="NZ_VOSC01000033.1"/>
</dbReference>
<dbReference type="Pfam" id="PF00127">
    <property type="entry name" value="Copper-bind"/>
    <property type="match status" value="1"/>
</dbReference>
<dbReference type="EMBL" id="VOSC01000033">
    <property type="protein sequence ID" value="TXE06227.1"/>
    <property type="molecule type" value="Genomic_DNA"/>
</dbReference>
<reference evidence="7" key="1">
    <citation type="submission" date="2019-08" db="EMBL/GenBank/DDBJ databases">
        <title>Seonamhaeicola sediminis sp. nov., isolated from marine sediment.</title>
        <authorList>
            <person name="Cao W.R."/>
        </authorList>
    </citation>
    <scope>NUCLEOTIDE SEQUENCE [LARGE SCALE GENOMIC DNA]</scope>
    <source>
        <strain evidence="7">Gy8</strain>
    </source>
</reference>
<organism evidence="6 7">
    <name type="scientific">Seonamhaeicola algicola</name>
    <dbReference type="NCBI Taxonomy" id="1719036"/>
    <lineage>
        <taxon>Bacteria</taxon>
        <taxon>Pseudomonadati</taxon>
        <taxon>Bacteroidota</taxon>
        <taxon>Flavobacteriia</taxon>
        <taxon>Flavobacteriales</taxon>
        <taxon>Flavobacteriaceae</taxon>
    </lineage>
</organism>
<dbReference type="InterPro" id="IPR008972">
    <property type="entry name" value="Cupredoxin"/>
</dbReference>